<dbReference type="GO" id="GO:0003700">
    <property type="term" value="F:DNA-binding transcription factor activity"/>
    <property type="evidence" value="ECO:0007669"/>
    <property type="project" value="TreeGrafter"/>
</dbReference>
<name>A0A9D5Q7E0_9BACT</name>
<dbReference type="PANTHER" id="PTHR30146:SF109">
    <property type="entry name" value="HTH-TYPE TRANSCRIPTIONAL REGULATOR GALS"/>
    <property type="match status" value="1"/>
</dbReference>
<dbReference type="InterPro" id="IPR028082">
    <property type="entry name" value="Peripla_BP_I"/>
</dbReference>
<evidence type="ECO:0000313" key="5">
    <source>
        <dbReference type="EMBL" id="MBD3326202.1"/>
    </source>
</evidence>
<dbReference type="Proteomes" id="UP000649604">
    <property type="component" value="Unassembled WGS sequence"/>
</dbReference>
<protein>
    <submittedName>
        <fullName evidence="5">Substrate-binding domain-containing protein</fullName>
    </submittedName>
</protein>
<keyword evidence="2" id="KW-0238">DNA-binding</keyword>
<dbReference type="GO" id="GO:0000976">
    <property type="term" value="F:transcription cis-regulatory region binding"/>
    <property type="evidence" value="ECO:0007669"/>
    <property type="project" value="TreeGrafter"/>
</dbReference>
<comment type="caution">
    <text evidence="5">The sequence shown here is derived from an EMBL/GenBank/DDBJ whole genome shotgun (WGS) entry which is preliminary data.</text>
</comment>
<accession>A0A9D5Q7E0</accession>
<organism evidence="5 6">
    <name type="scientific">candidate division KSB3 bacterium</name>
    <dbReference type="NCBI Taxonomy" id="2044937"/>
    <lineage>
        <taxon>Bacteria</taxon>
        <taxon>candidate division KSB3</taxon>
    </lineage>
</organism>
<gene>
    <name evidence="5" type="ORF">GF339_16565</name>
</gene>
<dbReference type="PANTHER" id="PTHR30146">
    <property type="entry name" value="LACI-RELATED TRANSCRIPTIONAL REPRESSOR"/>
    <property type="match status" value="1"/>
</dbReference>
<dbReference type="CDD" id="cd06267">
    <property type="entry name" value="PBP1_LacI_sugar_binding-like"/>
    <property type="match status" value="1"/>
</dbReference>
<reference evidence="5" key="1">
    <citation type="submission" date="2019-11" db="EMBL/GenBank/DDBJ databases">
        <title>Microbial mats filling the niche in hypersaline microbial mats.</title>
        <authorList>
            <person name="Wong H.L."/>
            <person name="Macleod F.I."/>
            <person name="White R.A. III"/>
            <person name="Burns B.P."/>
        </authorList>
    </citation>
    <scope>NUCLEOTIDE SEQUENCE</scope>
    <source>
        <strain evidence="5">Rbin_158</strain>
    </source>
</reference>
<evidence type="ECO:0000256" key="2">
    <source>
        <dbReference type="ARBA" id="ARBA00023125"/>
    </source>
</evidence>
<proteinExistence type="predicted"/>
<evidence type="ECO:0000259" key="4">
    <source>
        <dbReference type="Pfam" id="PF13377"/>
    </source>
</evidence>
<dbReference type="SUPFAM" id="SSF53822">
    <property type="entry name" value="Periplasmic binding protein-like I"/>
    <property type="match status" value="1"/>
</dbReference>
<sequence>TSQRVAGILLCSTGLSGDEIRVMVPRNIEVIMLDEEIPDFGGDIVIGDDLVGGYLGAEYLYGLGHERILIIKAPESLSSCQNRLNGFRTYAHDHEKFLDTRLMVGGDFSLESGYDAVKRALARHAKFTAIFSFNDLMAIGAIKALYEQHYRVPEDISVLGYDNIFIDELVTPRITTVATPLEALGKLAVKKLVHNTTMKDRQHGTHVRLKPKLIIRDSCGAPSQAMN</sequence>
<feature type="domain" description="Transcriptional regulator LacI/GalR-like sensor" evidence="4">
    <location>
        <begin position="57"/>
        <end position="219"/>
    </location>
</feature>
<evidence type="ECO:0000256" key="3">
    <source>
        <dbReference type="ARBA" id="ARBA00023163"/>
    </source>
</evidence>
<dbReference type="AlphaFoldDB" id="A0A9D5Q7E0"/>
<keyword evidence="1" id="KW-0805">Transcription regulation</keyword>
<dbReference type="Pfam" id="PF13377">
    <property type="entry name" value="Peripla_BP_3"/>
    <property type="match status" value="1"/>
</dbReference>
<dbReference type="Gene3D" id="3.40.50.2300">
    <property type="match status" value="2"/>
</dbReference>
<keyword evidence="3" id="KW-0804">Transcription</keyword>
<dbReference type="EMBL" id="WJJP01000537">
    <property type="protein sequence ID" value="MBD3326202.1"/>
    <property type="molecule type" value="Genomic_DNA"/>
</dbReference>
<evidence type="ECO:0000313" key="6">
    <source>
        <dbReference type="Proteomes" id="UP000649604"/>
    </source>
</evidence>
<evidence type="ECO:0000256" key="1">
    <source>
        <dbReference type="ARBA" id="ARBA00023015"/>
    </source>
</evidence>
<dbReference type="InterPro" id="IPR046335">
    <property type="entry name" value="LacI/GalR-like_sensor"/>
</dbReference>
<feature type="non-terminal residue" evidence="5">
    <location>
        <position position="1"/>
    </location>
</feature>